<dbReference type="KEGG" id="kak:Kalk_05220"/>
<dbReference type="EMBL" id="CP022684">
    <property type="protein sequence ID" value="AUM11860.1"/>
    <property type="molecule type" value="Genomic_DNA"/>
</dbReference>
<dbReference type="PROSITE" id="PS50006">
    <property type="entry name" value="FHA_DOMAIN"/>
    <property type="match status" value="2"/>
</dbReference>
<feature type="domain" description="FHA" evidence="2">
    <location>
        <begin position="132"/>
        <end position="181"/>
    </location>
</feature>
<dbReference type="RefSeq" id="WP_101893198.1">
    <property type="nucleotide sequence ID" value="NZ_CP022684.1"/>
</dbReference>
<dbReference type="Pfam" id="PF00498">
    <property type="entry name" value="FHA"/>
    <property type="match status" value="2"/>
</dbReference>
<sequence length="286" mass="30373">MLKLQFKDQRLPAVWLVESITTLGSDPKNLIVIKEDGIEPHHAEIRKDGDALYLSDLGSFKGTFVNGTKVGKHFQLRSGDVIKLANVELLIVEPKAVAEKPKSVAPSVRSDWSIMALSGPLKGKSIMIHGSMVFGRSSSCDIAISDAHMSRRHAEINLKGGVLRIVDLQSSNGTCVNGQKVGEQVLKPGDKISFDHLTFLVAGPVGAAVAQDDEDDDDEATVFRAAPIPRAPQAPKPTVRPIPKASPAAEASVSAPQAKSKAPIIIGALVVLIAVVAGAAFMMLQK</sequence>
<dbReference type="Gene3D" id="2.60.200.20">
    <property type="match status" value="2"/>
</dbReference>
<dbReference type="PANTHER" id="PTHR23308">
    <property type="entry name" value="NUCLEAR INHIBITOR OF PROTEIN PHOSPHATASE-1"/>
    <property type="match status" value="1"/>
</dbReference>
<evidence type="ECO:0000259" key="2">
    <source>
        <dbReference type="PROSITE" id="PS50006"/>
    </source>
</evidence>
<dbReference type="AlphaFoldDB" id="A0A2K9LHZ3"/>
<keyword evidence="4" id="KW-1185">Reference proteome</keyword>
<dbReference type="SMART" id="SM00240">
    <property type="entry name" value="FHA"/>
    <property type="match status" value="2"/>
</dbReference>
<dbReference type="Proteomes" id="UP000235116">
    <property type="component" value="Chromosome"/>
</dbReference>
<feature type="transmembrane region" description="Helical" evidence="1">
    <location>
        <begin position="264"/>
        <end position="284"/>
    </location>
</feature>
<gene>
    <name evidence="3" type="ORF">Kalk_05220</name>
</gene>
<dbReference type="OrthoDB" id="9815482at2"/>
<organism evidence="3 4">
    <name type="scientific">Ketobacter alkanivorans</name>
    <dbReference type="NCBI Taxonomy" id="1917421"/>
    <lineage>
        <taxon>Bacteria</taxon>
        <taxon>Pseudomonadati</taxon>
        <taxon>Pseudomonadota</taxon>
        <taxon>Gammaproteobacteria</taxon>
        <taxon>Pseudomonadales</taxon>
        <taxon>Ketobacteraceae</taxon>
        <taxon>Ketobacter</taxon>
    </lineage>
</organism>
<dbReference type="CDD" id="cd00060">
    <property type="entry name" value="FHA"/>
    <property type="match status" value="2"/>
</dbReference>
<evidence type="ECO:0000313" key="4">
    <source>
        <dbReference type="Proteomes" id="UP000235116"/>
    </source>
</evidence>
<accession>A0A2K9LHZ3</accession>
<dbReference type="InterPro" id="IPR050923">
    <property type="entry name" value="Cell_Proc_Reg/RNA_Proc"/>
</dbReference>
<dbReference type="InterPro" id="IPR000253">
    <property type="entry name" value="FHA_dom"/>
</dbReference>
<protein>
    <recommendedName>
        <fullName evidence="2">FHA domain-containing protein</fullName>
    </recommendedName>
</protein>
<name>A0A2K9LHZ3_9GAMM</name>
<dbReference type="SUPFAM" id="SSF49879">
    <property type="entry name" value="SMAD/FHA domain"/>
    <property type="match status" value="2"/>
</dbReference>
<proteinExistence type="predicted"/>
<dbReference type="InterPro" id="IPR008984">
    <property type="entry name" value="SMAD_FHA_dom_sf"/>
</dbReference>
<keyword evidence="1" id="KW-1133">Transmembrane helix</keyword>
<evidence type="ECO:0000313" key="3">
    <source>
        <dbReference type="EMBL" id="AUM11860.1"/>
    </source>
</evidence>
<reference evidence="4" key="1">
    <citation type="submission" date="2017-08" db="EMBL/GenBank/DDBJ databases">
        <title>Direct submision.</title>
        <authorList>
            <person name="Kim S.-J."/>
            <person name="Rhee S.-K."/>
        </authorList>
    </citation>
    <scope>NUCLEOTIDE SEQUENCE [LARGE SCALE GENOMIC DNA]</scope>
    <source>
        <strain evidence="4">GI5</strain>
    </source>
</reference>
<keyword evidence="1" id="KW-0812">Transmembrane</keyword>
<feature type="domain" description="FHA" evidence="2">
    <location>
        <begin position="21"/>
        <end position="70"/>
    </location>
</feature>
<evidence type="ECO:0000256" key="1">
    <source>
        <dbReference type="SAM" id="Phobius"/>
    </source>
</evidence>
<keyword evidence="1" id="KW-0472">Membrane</keyword>